<evidence type="ECO:0000256" key="5">
    <source>
        <dbReference type="ARBA" id="ARBA00022989"/>
    </source>
</evidence>
<evidence type="ECO:0000256" key="4">
    <source>
        <dbReference type="ARBA" id="ARBA00022692"/>
    </source>
</evidence>
<accession>A0A926ELH7</accession>
<feature type="transmembrane region" description="Helical" evidence="7">
    <location>
        <begin position="77"/>
        <end position="97"/>
    </location>
</feature>
<evidence type="ECO:0000256" key="1">
    <source>
        <dbReference type="ARBA" id="ARBA00004651"/>
    </source>
</evidence>
<keyword evidence="2 7" id="KW-0813">Transport</keyword>
<dbReference type="GO" id="GO:0005886">
    <property type="term" value="C:plasma membrane"/>
    <property type="evidence" value="ECO:0007669"/>
    <property type="project" value="UniProtKB-SubCell"/>
</dbReference>
<dbReference type="PROSITE" id="PS50928">
    <property type="entry name" value="ABC_TM1"/>
    <property type="match status" value="1"/>
</dbReference>
<dbReference type="InterPro" id="IPR051393">
    <property type="entry name" value="ABC_transporter_permease"/>
</dbReference>
<dbReference type="InterPro" id="IPR035906">
    <property type="entry name" value="MetI-like_sf"/>
</dbReference>
<evidence type="ECO:0000256" key="3">
    <source>
        <dbReference type="ARBA" id="ARBA00022475"/>
    </source>
</evidence>
<feature type="transmembrane region" description="Helical" evidence="7">
    <location>
        <begin position="109"/>
        <end position="130"/>
    </location>
</feature>
<evidence type="ECO:0000256" key="6">
    <source>
        <dbReference type="ARBA" id="ARBA00023136"/>
    </source>
</evidence>
<comment type="similarity">
    <text evidence="7">Belongs to the binding-protein-dependent transport system permease family.</text>
</comment>
<evidence type="ECO:0000256" key="2">
    <source>
        <dbReference type="ARBA" id="ARBA00022448"/>
    </source>
</evidence>
<dbReference type="AlphaFoldDB" id="A0A926ELH7"/>
<feature type="transmembrane region" description="Helical" evidence="7">
    <location>
        <begin position="261"/>
        <end position="282"/>
    </location>
</feature>
<dbReference type="GO" id="GO:0055085">
    <property type="term" value="P:transmembrane transport"/>
    <property type="evidence" value="ECO:0007669"/>
    <property type="project" value="InterPro"/>
</dbReference>
<dbReference type="Gene3D" id="1.10.3720.10">
    <property type="entry name" value="MetI-like"/>
    <property type="match status" value="1"/>
</dbReference>
<reference evidence="9" key="1">
    <citation type="submission" date="2020-08" db="EMBL/GenBank/DDBJ databases">
        <title>Genome public.</title>
        <authorList>
            <person name="Liu C."/>
            <person name="Sun Q."/>
        </authorList>
    </citation>
    <scope>NUCLEOTIDE SEQUENCE</scope>
    <source>
        <strain evidence="9">NSJ-12</strain>
    </source>
</reference>
<proteinExistence type="inferred from homology"/>
<protein>
    <submittedName>
        <fullName evidence="9">Sugar ABC transporter permease</fullName>
    </submittedName>
</protein>
<dbReference type="CDD" id="cd06261">
    <property type="entry name" value="TM_PBP2"/>
    <property type="match status" value="1"/>
</dbReference>
<keyword evidence="5 7" id="KW-1133">Transmembrane helix</keyword>
<evidence type="ECO:0000313" key="10">
    <source>
        <dbReference type="Proteomes" id="UP000655830"/>
    </source>
</evidence>
<keyword evidence="10" id="KW-1185">Reference proteome</keyword>
<dbReference type="InterPro" id="IPR000515">
    <property type="entry name" value="MetI-like"/>
</dbReference>
<evidence type="ECO:0000256" key="7">
    <source>
        <dbReference type="RuleBase" id="RU363032"/>
    </source>
</evidence>
<sequence>MNMLSNKTKKERQLIGCFLFCPLLLLFTFGIYPIFALIEYSFTSWNGLSPVKTYVGFSNYIKILTDPVYLKVFFNSLIYFIAGFIQIVIALFFAILLSTKVKGKNFFKATFVFPCLISGMAVAMLFRLFFSPGGSFDSLLELIGLTEHTRYWLGDPRVVNYTLGFISIWRHTGKSFILYFGAVQCVPLEHYKLAEIEGASWWQKVRLVILPGIQIVLKINFILLTIGALSTFELPLILTNGSNGTMTFLLQTMKTAFEKKMFGLAASMAVIVSLVILAITAIQNKIYKGVEDD</sequence>
<dbReference type="Proteomes" id="UP000655830">
    <property type="component" value="Unassembled WGS sequence"/>
</dbReference>
<gene>
    <name evidence="9" type="ORF">H8718_12145</name>
</gene>
<dbReference type="SUPFAM" id="SSF161098">
    <property type="entry name" value="MetI-like"/>
    <property type="match status" value="1"/>
</dbReference>
<keyword evidence="3" id="KW-1003">Cell membrane</keyword>
<dbReference type="EMBL" id="JACRSY010000018">
    <property type="protein sequence ID" value="MBC8580277.1"/>
    <property type="molecule type" value="Genomic_DNA"/>
</dbReference>
<feature type="domain" description="ABC transmembrane type-1" evidence="8">
    <location>
        <begin position="72"/>
        <end position="283"/>
    </location>
</feature>
<organism evidence="9 10">
    <name type="scientific">Zhenhengia yiwuensis</name>
    <dbReference type="NCBI Taxonomy" id="2763666"/>
    <lineage>
        <taxon>Bacteria</taxon>
        <taxon>Bacillati</taxon>
        <taxon>Bacillota</taxon>
        <taxon>Clostridia</taxon>
        <taxon>Lachnospirales</taxon>
        <taxon>Lachnospiraceae</taxon>
        <taxon>Zhenhengia</taxon>
    </lineage>
</organism>
<evidence type="ECO:0000259" key="8">
    <source>
        <dbReference type="PROSITE" id="PS50928"/>
    </source>
</evidence>
<comment type="caution">
    <text evidence="9">The sequence shown here is derived from an EMBL/GenBank/DDBJ whole genome shotgun (WGS) entry which is preliminary data.</text>
</comment>
<comment type="subcellular location">
    <subcellularLocation>
        <location evidence="1 7">Cell membrane</location>
        <topology evidence="1 7">Multi-pass membrane protein</topology>
    </subcellularLocation>
</comment>
<feature type="transmembrane region" description="Helical" evidence="7">
    <location>
        <begin position="219"/>
        <end position="240"/>
    </location>
</feature>
<dbReference type="PANTHER" id="PTHR30193:SF37">
    <property type="entry name" value="INNER MEMBRANE ABC TRANSPORTER PERMEASE PROTEIN YCJO"/>
    <property type="match status" value="1"/>
</dbReference>
<keyword evidence="4 7" id="KW-0812">Transmembrane</keyword>
<dbReference type="PANTHER" id="PTHR30193">
    <property type="entry name" value="ABC TRANSPORTER PERMEASE PROTEIN"/>
    <property type="match status" value="1"/>
</dbReference>
<name>A0A926ELH7_9FIRM</name>
<dbReference type="Pfam" id="PF00528">
    <property type="entry name" value="BPD_transp_1"/>
    <property type="match status" value="1"/>
</dbReference>
<evidence type="ECO:0000313" key="9">
    <source>
        <dbReference type="EMBL" id="MBC8580277.1"/>
    </source>
</evidence>
<keyword evidence="6 7" id="KW-0472">Membrane</keyword>